<feature type="compositionally biased region" description="Low complexity" evidence="1">
    <location>
        <begin position="86"/>
        <end position="97"/>
    </location>
</feature>
<accession>A0A9P6D2U4</accession>
<keyword evidence="3" id="KW-1185">Reference proteome</keyword>
<dbReference type="OrthoDB" id="3149711at2759"/>
<feature type="compositionally biased region" description="Polar residues" evidence="1">
    <location>
        <begin position="166"/>
        <end position="187"/>
    </location>
</feature>
<comment type="caution">
    <text evidence="2">The sequence shown here is derived from an EMBL/GenBank/DDBJ whole genome shotgun (WGS) entry which is preliminary data.</text>
</comment>
<reference evidence="2" key="1">
    <citation type="submission" date="2020-11" db="EMBL/GenBank/DDBJ databases">
        <authorList>
            <consortium name="DOE Joint Genome Institute"/>
            <person name="Ahrendt S."/>
            <person name="Riley R."/>
            <person name="Andreopoulos W."/>
            <person name="Labutti K."/>
            <person name="Pangilinan J."/>
            <person name="Ruiz-Duenas F.J."/>
            <person name="Barrasa J.M."/>
            <person name="Sanchez-Garcia M."/>
            <person name="Camarero S."/>
            <person name="Miyauchi S."/>
            <person name="Serrano A."/>
            <person name="Linde D."/>
            <person name="Babiker R."/>
            <person name="Drula E."/>
            <person name="Ayuso-Fernandez I."/>
            <person name="Pacheco R."/>
            <person name="Padilla G."/>
            <person name="Ferreira P."/>
            <person name="Barriuso J."/>
            <person name="Kellner H."/>
            <person name="Castanera R."/>
            <person name="Alfaro M."/>
            <person name="Ramirez L."/>
            <person name="Pisabarro A.G."/>
            <person name="Kuo A."/>
            <person name="Tritt A."/>
            <person name="Lipzen A."/>
            <person name="He G."/>
            <person name="Yan M."/>
            <person name="Ng V."/>
            <person name="Cullen D."/>
            <person name="Martin F."/>
            <person name="Rosso M.-N."/>
            <person name="Henrissat B."/>
            <person name="Hibbett D."/>
            <person name="Martinez A.T."/>
            <person name="Grigoriev I.V."/>
        </authorList>
    </citation>
    <scope>NUCLEOTIDE SEQUENCE</scope>
    <source>
        <strain evidence="2">CIRM-BRFM 674</strain>
    </source>
</reference>
<sequence>MPLRALRLFPIPTRPDTTLASSLSFATTLQLAAGQAWTRRVFAHTQPLNGGTRGVRATRQCQTASKRTERNASLLQAGPSTMRNIKPLPNNPNSTSKKSSDALKLTRKSPPRIQRPVERQQAFANVTYYDPYLNGYEPSDAEIFKSDDEIPGDFLSDIPSSDLPKVSNSANTEPLNPRMSSTLQVPSSPTSLHRNILYLTNVASPTPRLPVLVDYHAHYSKWQSIASFNLLISLAIRNQSYGISHRLLNDLSLSNLTKTVETYQLEVRNFIHQGLWNKAWMYVQDLKDSGQLPAKKNDGIKEIPFPIWLEFFRPIKKPRIRKRLIYDSEGKLAERYFEEVLETKENMKARQRLLSQYRPRSMPPLSRTTPHAVYCIVQLLIRSGDTDRALKLTQAFFRAIPKSLTHSHIRWCLEIIHAHMVSCSAKNGLPRFYEARRTMISLLKLHRSLRPNSKTLYLILAPLQRAKICGTKAWKTLAKFKAEWGPFVEDRRVQRRVADLALKEGRMDIVKKITDMERTERYRRQRILSEDQMTRRIYHIRQRLWQVRLPQQQVYSRNGKEARLWYRLRARVRCKIYQRELRRRRRRKVLQDLHAPKS</sequence>
<protein>
    <submittedName>
        <fullName evidence="2">Uncharacterized protein</fullName>
    </submittedName>
</protein>
<evidence type="ECO:0000256" key="1">
    <source>
        <dbReference type="SAM" id="MobiDB-lite"/>
    </source>
</evidence>
<name>A0A9P6D2U4_9AGAR</name>
<gene>
    <name evidence="2" type="ORF">BDN70DRAFT_931262</name>
</gene>
<dbReference type="Proteomes" id="UP000807469">
    <property type="component" value="Unassembled WGS sequence"/>
</dbReference>
<proteinExistence type="predicted"/>
<feature type="region of interest" description="Disordered" evidence="1">
    <location>
        <begin position="157"/>
        <end position="187"/>
    </location>
</feature>
<evidence type="ECO:0000313" key="2">
    <source>
        <dbReference type="EMBL" id="KAF9481028.1"/>
    </source>
</evidence>
<feature type="region of interest" description="Disordered" evidence="1">
    <location>
        <begin position="46"/>
        <end position="114"/>
    </location>
</feature>
<dbReference type="AlphaFoldDB" id="A0A9P6D2U4"/>
<evidence type="ECO:0000313" key="3">
    <source>
        <dbReference type="Proteomes" id="UP000807469"/>
    </source>
</evidence>
<feature type="compositionally biased region" description="Polar residues" evidence="1">
    <location>
        <begin position="59"/>
        <end position="83"/>
    </location>
</feature>
<organism evidence="2 3">
    <name type="scientific">Pholiota conissans</name>
    <dbReference type="NCBI Taxonomy" id="109636"/>
    <lineage>
        <taxon>Eukaryota</taxon>
        <taxon>Fungi</taxon>
        <taxon>Dikarya</taxon>
        <taxon>Basidiomycota</taxon>
        <taxon>Agaricomycotina</taxon>
        <taxon>Agaricomycetes</taxon>
        <taxon>Agaricomycetidae</taxon>
        <taxon>Agaricales</taxon>
        <taxon>Agaricineae</taxon>
        <taxon>Strophariaceae</taxon>
        <taxon>Pholiota</taxon>
    </lineage>
</organism>
<dbReference type="EMBL" id="MU155185">
    <property type="protein sequence ID" value="KAF9481028.1"/>
    <property type="molecule type" value="Genomic_DNA"/>
</dbReference>